<reference evidence="1 2" key="1">
    <citation type="submission" date="2021-01" db="EMBL/GenBank/DDBJ databases">
        <authorList>
            <person name="Ruan W."/>
            <person name="Khan S.A."/>
            <person name="Jeon C.O."/>
        </authorList>
    </citation>
    <scope>NUCLEOTIDE SEQUENCE [LARGE SCALE GENOMIC DNA]</scope>
    <source>
        <strain evidence="1 2">R798</strain>
    </source>
</reference>
<comment type="caution">
    <text evidence="1">The sequence shown here is derived from an EMBL/GenBank/DDBJ whole genome shotgun (WGS) entry which is preliminary data.</text>
</comment>
<sequence length="85" mass="9604">MTFDISVITALESSPFKVQARCFCCNEELKTAADGPVVSYDAWPTPDVLTRVIMHRDCAFAMAQRIICDAWPKRHVGDALMRNDR</sequence>
<name>A0ABS7SK22_9BURK</name>
<evidence type="ECO:0000313" key="1">
    <source>
        <dbReference type="EMBL" id="MBZ2206546.1"/>
    </source>
</evidence>
<dbReference type="Proteomes" id="UP000809349">
    <property type="component" value="Unassembled WGS sequence"/>
</dbReference>
<protein>
    <submittedName>
        <fullName evidence="1">Uncharacterized protein</fullName>
    </submittedName>
</protein>
<evidence type="ECO:0000313" key="2">
    <source>
        <dbReference type="Proteomes" id="UP000809349"/>
    </source>
</evidence>
<reference evidence="1 2" key="2">
    <citation type="submission" date="2021-08" db="EMBL/GenBank/DDBJ databases">
        <title>Massilia sp. R798.</title>
        <authorList>
            <person name="Baek J.H."/>
            <person name="Jung H.S."/>
            <person name="Kim K.R."/>
            <person name="Jeon C.O."/>
        </authorList>
    </citation>
    <scope>NUCLEOTIDE SEQUENCE [LARGE SCALE GENOMIC DNA]</scope>
    <source>
        <strain evidence="1 2">R798</strain>
    </source>
</reference>
<dbReference type="EMBL" id="JAFBIL020000002">
    <property type="protein sequence ID" value="MBZ2206546.1"/>
    <property type="molecule type" value="Genomic_DNA"/>
</dbReference>
<proteinExistence type="predicted"/>
<accession>A0ABS7SK22</accession>
<organism evidence="1 2">
    <name type="scientific">Massilia soli</name>
    <dbReference type="NCBI Taxonomy" id="2792854"/>
    <lineage>
        <taxon>Bacteria</taxon>
        <taxon>Pseudomonadati</taxon>
        <taxon>Pseudomonadota</taxon>
        <taxon>Betaproteobacteria</taxon>
        <taxon>Burkholderiales</taxon>
        <taxon>Oxalobacteraceae</taxon>
        <taxon>Telluria group</taxon>
        <taxon>Massilia</taxon>
    </lineage>
</organism>
<gene>
    <name evidence="1" type="ORF">I4X03_004660</name>
</gene>
<keyword evidence="2" id="KW-1185">Reference proteome</keyword>